<reference evidence="7 8" key="1">
    <citation type="submission" date="2019-06" db="EMBL/GenBank/DDBJ databases">
        <title>Complete genome sequence of Antarcticibacterium flavum KCTC 52984T from an Antarctic marine sediment.</title>
        <authorList>
            <person name="Lee Y.M."/>
            <person name="Shin S.C."/>
        </authorList>
    </citation>
    <scope>NUCLEOTIDE SEQUENCE [LARGE SCALE GENOMIC DNA]</scope>
    <source>
        <strain evidence="7 8">KCTC 52984</strain>
    </source>
</reference>
<accession>A0A5B7WZK1</accession>
<gene>
    <name evidence="7" type="ORF">FHG64_03340</name>
</gene>
<proteinExistence type="predicted"/>
<dbReference type="GO" id="GO:0032790">
    <property type="term" value="P:ribosome disassembly"/>
    <property type="evidence" value="ECO:0007669"/>
    <property type="project" value="TreeGrafter"/>
</dbReference>
<dbReference type="InterPro" id="IPR027417">
    <property type="entry name" value="P-loop_NTPase"/>
</dbReference>
<dbReference type="PROSITE" id="PS51722">
    <property type="entry name" value="G_TR_2"/>
    <property type="match status" value="1"/>
</dbReference>
<evidence type="ECO:0000256" key="1">
    <source>
        <dbReference type="ARBA" id="ARBA00013902"/>
    </source>
</evidence>
<dbReference type="SMART" id="SM00838">
    <property type="entry name" value="EFG_C"/>
    <property type="match status" value="1"/>
</dbReference>
<dbReference type="InterPro" id="IPR035647">
    <property type="entry name" value="EFG_III/V"/>
</dbReference>
<dbReference type="Proteomes" id="UP000309016">
    <property type="component" value="Chromosome"/>
</dbReference>
<dbReference type="OrthoDB" id="9801591at2"/>
<protein>
    <recommendedName>
        <fullName evidence="2">Elongation factor G</fullName>
    </recommendedName>
    <alternativeName>
        <fullName evidence="1">Tetracycline resistance protein TetQ</fullName>
    </alternativeName>
</protein>
<keyword evidence="7" id="KW-0251">Elongation factor</keyword>
<dbReference type="PANTHER" id="PTHR43261">
    <property type="entry name" value="TRANSLATION ELONGATION FACTOR G-RELATED"/>
    <property type="match status" value="1"/>
</dbReference>
<dbReference type="Gene3D" id="2.40.30.10">
    <property type="entry name" value="Translation factors"/>
    <property type="match status" value="1"/>
</dbReference>
<dbReference type="GO" id="GO:0003924">
    <property type="term" value="F:GTPase activity"/>
    <property type="evidence" value="ECO:0007669"/>
    <property type="project" value="InterPro"/>
</dbReference>
<dbReference type="Gene3D" id="3.30.70.870">
    <property type="entry name" value="Elongation Factor G (Translational Gtpase), domain 3"/>
    <property type="match status" value="1"/>
</dbReference>
<evidence type="ECO:0000256" key="4">
    <source>
        <dbReference type="ARBA" id="ARBA00023134"/>
    </source>
</evidence>
<dbReference type="InterPro" id="IPR005517">
    <property type="entry name" value="Transl_elong_EFG/EF2_IV"/>
</dbReference>
<dbReference type="RefSeq" id="WP_139065077.1">
    <property type="nucleotide sequence ID" value="NZ_CP040812.1"/>
</dbReference>
<evidence type="ECO:0000313" key="7">
    <source>
        <dbReference type="EMBL" id="QCY68500.1"/>
    </source>
</evidence>
<dbReference type="Gene3D" id="3.30.230.10">
    <property type="match status" value="1"/>
</dbReference>
<dbReference type="InterPro" id="IPR041095">
    <property type="entry name" value="EFG_II"/>
</dbReference>
<dbReference type="SUPFAM" id="SSF54980">
    <property type="entry name" value="EF-G C-terminal domain-like"/>
    <property type="match status" value="2"/>
</dbReference>
<feature type="domain" description="Tr-type G" evidence="6">
    <location>
        <begin position="7"/>
        <end position="284"/>
    </location>
</feature>
<dbReference type="InterPro" id="IPR020568">
    <property type="entry name" value="Ribosomal_Su5_D2-typ_SF"/>
</dbReference>
<dbReference type="SUPFAM" id="SSF54211">
    <property type="entry name" value="Ribosomal protein S5 domain 2-like"/>
    <property type="match status" value="1"/>
</dbReference>
<dbReference type="InterPro" id="IPR053905">
    <property type="entry name" value="EF-G-like_DII"/>
</dbReference>
<dbReference type="NCBIfam" id="TIGR00231">
    <property type="entry name" value="small_GTP"/>
    <property type="match status" value="1"/>
</dbReference>
<evidence type="ECO:0000256" key="5">
    <source>
        <dbReference type="ARBA" id="ARBA00024731"/>
    </source>
</evidence>
<dbReference type="InterPro" id="IPR009000">
    <property type="entry name" value="Transl_B-barrel_sf"/>
</dbReference>
<dbReference type="Gene3D" id="3.30.70.240">
    <property type="match status" value="1"/>
</dbReference>
<dbReference type="Pfam" id="PF00009">
    <property type="entry name" value="GTP_EFTU"/>
    <property type="match status" value="1"/>
</dbReference>
<keyword evidence="3" id="KW-0547">Nucleotide-binding</keyword>
<sequence length="709" mass="79591">MKIYDDKHIKNVVFVGAHNSGKTTLAETMLFEAGLINRRGKVENKNTVADHHEIEHEKGNSVFATPLHTEWRNYKINIIDTPGLDDFIGEVISSIRVADTIVTVLNGQHGVEVGTEIIWNYIDKYHKPTIFVINQIDHPNLNFEESFKSIKGLVGNNAIKIQYPLKVDGAQCIIDILKMKMYKFPAEGGKPEKLPIPVEQMEIAECLHNELVEKAAENDEELMEHYFDEGTLNEGELRKGIKAGMLNHDLFPVFCISALQDMGSGRLMGFIDNVAPAAADLKPEQSIDGKEIPSTKESPTVLFVFKSVHQPNLGQVTFFKVISGEVRLNDKLVNSRNGETETFNQLFIMDGKERKPVARLTVGDIGASLKLKHTETNDTLAQEGFDIAIKPIQYPQPRIRRAVFAVNTKDEEKLTDSLKKIHSQDPTVLISFSNETRQLILACQGELHLATIDWTLKNIYGVEAYFEKPKISFRETIQRSSAANYRHKKQSGGSGQFAQVHMKIEPWREGIEEPEGFNIRGKEEMDLPWGGKLVFYNCIVGGVIDQRYLPSIMKGILEVMEKGPLTGSYIRDVRVMVYDGKMHPVDSNDISFKIAGAHAFKEAFLNANPKLLEPALELLVKTPEDVVGNVMTELQARRSIILGIEPNNNYQVLKCVAPEAELFGFSTELRSLTKGRATYKSKFAAYQPVPENIQREMINNNEGVSVAAR</sequence>
<dbReference type="CDD" id="cd01434">
    <property type="entry name" value="EFG_mtEFG1_IV"/>
    <property type="match status" value="1"/>
</dbReference>
<dbReference type="Pfam" id="PF03764">
    <property type="entry name" value="EFG_IV"/>
    <property type="match status" value="1"/>
</dbReference>
<comment type="function">
    <text evidence="5">Catalyzes the GTP-dependent ribosomal translocation step during translation elongation. During this step, the ribosome changes from the pre-translocational (PRE) to the post-translocational (POST) state as the newly formed A-site-bound peptidyl-tRNA and P-site-bound deacylated tRNA move to the P and E sites, respectively. Catalyzes the coordinated movement of the two tRNA molecules, the mRNA and conformational changes in the ribosome.</text>
</comment>
<dbReference type="InterPro" id="IPR000795">
    <property type="entry name" value="T_Tr_GTP-bd_dom"/>
</dbReference>
<dbReference type="PANTHER" id="PTHR43261:SF6">
    <property type="entry name" value="ELONGATION FACTOR G-LIKE PROTEIN"/>
    <property type="match status" value="1"/>
</dbReference>
<dbReference type="KEGG" id="afla:FHG64_03340"/>
<dbReference type="InterPro" id="IPR005225">
    <property type="entry name" value="Small_GTP-bd"/>
</dbReference>
<dbReference type="Pfam" id="PF14492">
    <property type="entry name" value="EFG_III"/>
    <property type="match status" value="1"/>
</dbReference>
<dbReference type="SUPFAM" id="SSF52540">
    <property type="entry name" value="P-loop containing nucleoside triphosphate hydrolases"/>
    <property type="match status" value="1"/>
</dbReference>
<name>A0A5B7WZK1_9FLAO</name>
<dbReference type="SUPFAM" id="SSF50447">
    <property type="entry name" value="Translation proteins"/>
    <property type="match status" value="1"/>
</dbReference>
<dbReference type="EMBL" id="CP040812">
    <property type="protein sequence ID" value="QCY68500.1"/>
    <property type="molecule type" value="Genomic_DNA"/>
</dbReference>
<keyword evidence="4" id="KW-0342">GTP-binding</keyword>
<evidence type="ECO:0000256" key="2">
    <source>
        <dbReference type="ARBA" id="ARBA00017872"/>
    </source>
</evidence>
<dbReference type="Pfam" id="PF22042">
    <property type="entry name" value="EF-G_D2"/>
    <property type="match status" value="1"/>
</dbReference>
<evidence type="ECO:0000256" key="3">
    <source>
        <dbReference type="ARBA" id="ARBA00022741"/>
    </source>
</evidence>
<dbReference type="InterPro" id="IPR000640">
    <property type="entry name" value="EFG_V-like"/>
</dbReference>
<evidence type="ECO:0000313" key="8">
    <source>
        <dbReference type="Proteomes" id="UP000309016"/>
    </source>
</evidence>
<dbReference type="FunFam" id="3.30.70.240:FF:000001">
    <property type="entry name" value="Elongation factor G"/>
    <property type="match status" value="1"/>
</dbReference>
<dbReference type="GO" id="GO:0005525">
    <property type="term" value="F:GTP binding"/>
    <property type="evidence" value="ECO:0007669"/>
    <property type="project" value="UniProtKB-KW"/>
</dbReference>
<dbReference type="CDD" id="cd04170">
    <property type="entry name" value="EF-G_bact"/>
    <property type="match status" value="1"/>
</dbReference>
<dbReference type="NCBIfam" id="NF009381">
    <property type="entry name" value="PRK12740.1-5"/>
    <property type="match status" value="1"/>
</dbReference>
<dbReference type="Gene3D" id="3.40.50.300">
    <property type="entry name" value="P-loop containing nucleotide triphosphate hydrolases"/>
    <property type="match status" value="1"/>
</dbReference>
<dbReference type="AlphaFoldDB" id="A0A5B7WZK1"/>
<organism evidence="7 8">
    <name type="scientific">Antarcticibacterium flavum</name>
    <dbReference type="NCBI Taxonomy" id="2058175"/>
    <lineage>
        <taxon>Bacteria</taxon>
        <taxon>Pseudomonadati</taxon>
        <taxon>Bacteroidota</taxon>
        <taxon>Flavobacteriia</taxon>
        <taxon>Flavobacteriales</taxon>
        <taxon>Flavobacteriaceae</taxon>
        <taxon>Antarcticibacterium</taxon>
    </lineage>
</organism>
<dbReference type="InterPro" id="IPR014721">
    <property type="entry name" value="Ribsml_uS5_D2-typ_fold_subgr"/>
</dbReference>
<dbReference type="GO" id="GO:0003746">
    <property type="term" value="F:translation elongation factor activity"/>
    <property type="evidence" value="ECO:0007669"/>
    <property type="project" value="UniProtKB-KW"/>
</dbReference>
<dbReference type="Pfam" id="PF00679">
    <property type="entry name" value="EFG_C"/>
    <property type="match status" value="1"/>
</dbReference>
<keyword evidence="7" id="KW-0648">Protein biosynthesis</keyword>
<dbReference type="CDD" id="cd03713">
    <property type="entry name" value="EFG_mtEFG_C"/>
    <property type="match status" value="1"/>
</dbReference>
<evidence type="ECO:0000259" key="6">
    <source>
        <dbReference type="PROSITE" id="PS51722"/>
    </source>
</evidence>
<dbReference type="SMART" id="SM00889">
    <property type="entry name" value="EFG_IV"/>
    <property type="match status" value="1"/>
</dbReference>
<dbReference type="InterPro" id="IPR047872">
    <property type="entry name" value="EFG_IV"/>
</dbReference>
<dbReference type="InterPro" id="IPR035649">
    <property type="entry name" value="EFG_V"/>
</dbReference>
<keyword evidence="8" id="KW-1185">Reference proteome</keyword>